<dbReference type="InterPro" id="IPR020937">
    <property type="entry name" value="SecA_CS"/>
</dbReference>
<comment type="caution">
    <text evidence="21">The sequence shown here is derived from an EMBL/GenBank/DDBJ whole genome shotgun (WGS) entry which is preliminary data.</text>
</comment>
<evidence type="ECO:0000256" key="10">
    <source>
        <dbReference type="ARBA" id="ARBA00022840"/>
    </source>
</evidence>
<dbReference type="HAMAP" id="MF_01382">
    <property type="entry name" value="SecA"/>
    <property type="match status" value="1"/>
</dbReference>
<dbReference type="GO" id="GO:0031522">
    <property type="term" value="C:cell envelope Sec protein transport complex"/>
    <property type="evidence" value="ECO:0007669"/>
    <property type="project" value="UniProtKB-ARBA"/>
</dbReference>
<sequence length="908" mass="101494">MINSLLTRVFGSRNERLLKQLERIVAKINSLEPEMKALSDESLKAKTPELRERIAKGEGLDKVLPEAFAVCREASQRVLGLRHYDVQLVGGMVLHLGKIAEMRTGEGKTLVGTLPVYLNALEGKGVHVVTVNDYLARRDAAQMGRLYNWLGLSVGVVYPGMPHSDKREAYAADITYGTNNEFGFDYLRDNMAMAKEDRYQRGLHYAIVDEVDSILIDEARTPLIISGPADDSPELYIRVNRIVPALIKQDSEEGEGDFWVDEKGKQVHLSEAGQEHAEQLLREAGILEEGDELYAPQNLSVVHHLNAAMRAHAIYQRDVDYIVRDGEVVIVDEFTGRTLTGRRWSDGLHQAVEAKEGVPVQRENQTLASITFQNLFRMYGKLAGMTGTADTEAYEFQSIYGLEVIVIPTHRPTIRKDASDQVFLNRKGKFNAVLADIQDCYARGQPVLVGTTSIETSELLSEHLRKNKVPHEVLNAKQHEREAQIVANAGRPGAVTIATNMAGRGTDIVLGGSLETELHQLGEDADEATKAKIRADWQARHDQVKAAGGLHIIGTERHESRRIDNQLRGRSGRQGDPGSSRFYLSLEDNLMRIFASDWVQKAMKLIGMKEDDVIEDRLVSRQIEKAQRKVEAHNFDIRKNLLDFDDVNNDQRKVIYAQRDELLEAESVKENIDGIRADVVADLVGRYVPANSVDAQWDLPGLQAELAAEAALDLPVTQWAQEAGELDAERIEARVLEAMDSHFAEKEAVIGGETMRALEKHVMLTVLDKSWKEHLARMDYLRQGIHLRGYAQKQPKQEYKKEAFELFSEMLESVKREVVTILARVRVRSEEEVAAAEAQERAAAQAQAQRMQFQHAQAAGFGPEDEAEEQAAAALQPSIQREGPKVGRNDPCPCGSGKKFKHCHGQLS</sequence>
<keyword evidence="14 15" id="KW-0472">Membrane</keyword>
<evidence type="ECO:0000256" key="14">
    <source>
        <dbReference type="ARBA" id="ARBA00023136"/>
    </source>
</evidence>
<feature type="compositionally biased region" description="Basic and acidic residues" evidence="17">
    <location>
        <begin position="558"/>
        <end position="567"/>
    </location>
</feature>
<feature type="compositionally biased region" description="Basic residues" evidence="17">
    <location>
        <begin position="898"/>
        <end position="908"/>
    </location>
</feature>
<keyword evidence="13 15" id="KW-0811">Translocation</keyword>
<dbReference type="PROSITE" id="PS51194">
    <property type="entry name" value="HELICASE_CTER"/>
    <property type="match status" value="1"/>
</dbReference>
<evidence type="ECO:0000259" key="20">
    <source>
        <dbReference type="PROSITE" id="PS51196"/>
    </source>
</evidence>
<dbReference type="Gene3D" id="3.90.1440.10">
    <property type="entry name" value="SecA, preprotein cross-linking domain"/>
    <property type="match status" value="1"/>
</dbReference>
<dbReference type="GO" id="GO:0006605">
    <property type="term" value="P:protein targeting"/>
    <property type="evidence" value="ECO:0007669"/>
    <property type="project" value="UniProtKB-UniRule"/>
</dbReference>
<feature type="binding site" evidence="15">
    <location>
        <position position="507"/>
    </location>
    <ligand>
        <name>ATP</name>
        <dbReference type="ChEBI" id="CHEBI:30616"/>
    </ligand>
</feature>
<proteinExistence type="inferred from homology"/>
<dbReference type="PANTHER" id="PTHR30612">
    <property type="entry name" value="SECA INNER MEMBRANE COMPONENT OF SEC PROTEIN SECRETION SYSTEM"/>
    <property type="match status" value="1"/>
</dbReference>
<dbReference type="Gene3D" id="3.40.50.300">
    <property type="entry name" value="P-loop containing nucleotide triphosphate hydrolases"/>
    <property type="match status" value="2"/>
</dbReference>
<dbReference type="InterPro" id="IPR027417">
    <property type="entry name" value="P-loop_NTPase"/>
</dbReference>
<dbReference type="InterPro" id="IPR014018">
    <property type="entry name" value="SecA_motor_DEAD"/>
</dbReference>
<dbReference type="GO" id="GO:0008564">
    <property type="term" value="F:protein-exporting ATPase activity"/>
    <property type="evidence" value="ECO:0007669"/>
    <property type="project" value="UniProtKB-EC"/>
</dbReference>
<comment type="subcellular location">
    <subcellularLocation>
        <location evidence="15">Cell membrane</location>
        <topology evidence="15">Peripheral membrane protein</topology>
        <orientation evidence="15">Cytoplasmic side</orientation>
    </subcellularLocation>
    <subcellularLocation>
        <location evidence="15">Cytoplasm</location>
    </subcellularLocation>
    <text evidence="15">Distribution is 50-50.</text>
</comment>
<organism evidence="21 22">
    <name type="scientific">Pseudoxanthomonas composti</name>
    <dbReference type="NCBI Taxonomy" id="2137479"/>
    <lineage>
        <taxon>Bacteria</taxon>
        <taxon>Pseudomonadati</taxon>
        <taxon>Pseudomonadota</taxon>
        <taxon>Gammaproteobacteria</taxon>
        <taxon>Lysobacterales</taxon>
        <taxon>Lysobacteraceae</taxon>
        <taxon>Pseudoxanthomonas</taxon>
    </lineage>
</organism>
<protein>
    <recommendedName>
        <fullName evidence="15 16">Protein translocase subunit SecA</fullName>
        <ecNumber evidence="15">7.4.2.8</ecNumber>
    </recommendedName>
</protein>
<dbReference type="PROSITE" id="PS01312">
    <property type="entry name" value="SECA"/>
    <property type="match status" value="1"/>
</dbReference>
<feature type="region of interest" description="Disordered" evidence="17">
    <location>
        <begin position="854"/>
        <end position="908"/>
    </location>
</feature>
<dbReference type="Pfam" id="PF01043">
    <property type="entry name" value="SecA_PP_bind"/>
    <property type="match status" value="1"/>
</dbReference>
<dbReference type="InterPro" id="IPR036266">
    <property type="entry name" value="SecA_Wing/Scaffold_sf"/>
</dbReference>
<evidence type="ECO:0000256" key="11">
    <source>
        <dbReference type="ARBA" id="ARBA00022927"/>
    </source>
</evidence>
<name>A0A4Q1JTY5_9GAMM</name>
<dbReference type="GO" id="GO:0043952">
    <property type="term" value="P:protein transport by the Sec complex"/>
    <property type="evidence" value="ECO:0007669"/>
    <property type="project" value="TreeGrafter"/>
</dbReference>
<evidence type="ECO:0000256" key="13">
    <source>
        <dbReference type="ARBA" id="ARBA00023010"/>
    </source>
</evidence>
<dbReference type="Pfam" id="PF07516">
    <property type="entry name" value="SecA_SW"/>
    <property type="match status" value="1"/>
</dbReference>
<keyword evidence="3 15" id="KW-0813">Transport</keyword>
<evidence type="ECO:0000256" key="12">
    <source>
        <dbReference type="ARBA" id="ARBA00022967"/>
    </source>
</evidence>
<gene>
    <name evidence="15 21" type="primary">secA</name>
    <name evidence="21" type="ORF">EPA99_16020</name>
</gene>
<dbReference type="Pfam" id="PF02810">
    <property type="entry name" value="SEC-C"/>
    <property type="match status" value="1"/>
</dbReference>
<evidence type="ECO:0000256" key="16">
    <source>
        <dbReference type="RuleBase" id="RU003874"/>
    </source>
</evidence>
<dbReference type="Proteomes" id="UP000289784">
    <property type="component" value="Unassembled WGS sequence"/>
</dbReference>
<dbReference type="InterPro" id="IPR014001">
    <property type="entry name" value="Helicase_ATP-bd"/>
</dbReference>
<keyword evidence="7" id="KW-0479">Metal-binding</keyword>
<dbReference type="InterPro" id="IPR001650">
    <property type="entry name" value="Helicase_C-like"/>
</dbReference>
<dbReference type="CDD" id="cd18803">
    <property type="entry name" value="SF2_C_secA"/>
    <property type="match status" value="1"/>
</dbReference>
<dbReference type="GO" id="GO:0065002">
    <property type="term" value="P:intracellular protein transmembrane transport"/>
    <property type="evidence" value="ECO:0007669"/>
    <property type="project" value="UniProtKB-UniRule"/>
</dbReference>
<dbReference type="FunFam" id="3.90.1440.10:FF:000001">
    <property type="entry name" value="Preprotein translocase subunit SecA"/>
    <property type="match status" value="1"/>
</dbReference>
<evidence type="ECO:0000256" key="6">
    <source>
        <dbReference type="ARBA" id="ARBA00022519"/>
    </source>
</evidence>
<dbReference type="FunFam" id="1.10.3060.10:FF:000003">
    <property type="entry name" value="Protein translocase subunit SecA"/>
    <property type="match status" value="1"/>
</dbReference>
<dbReference type="PRINTS" id="PR00906">
    <property type="entry name" value="SECA"/>
</dbReference>
<dbReference type="Pfam" id="PF07517">
    <property type="entry name" value="SecA_DEAD"/>
    <property type="match status" value="1"/>
</dbReference>
<dbReference type="InterPro" id="IPR011116">
    <property type="entry name" value="SecA_Wing/Scaffold"/>
</dbReference>
<keyword evidence="5 15" id="KW-0963">Cytoplasm</keyword>
<keyword evidence="12 15" id="KW-1278">Translocase</keyword>
<evidence type="ECO:0000256" key="8">
    <source>
        <dbReference type="ARBA" id="ARBA00022741"/>
    </source>
</evidence>
<comment type="similarity">
    <text evidence="2 15 16">Belongs to the SecA family.</text>
</comment>
<dbReference type="GO" id="GO:0005886">
    <property type="term" value="C:plasma membrane"/>
    <property type="evidence" value="ECO:0007669"/>
    <property type="project" value="UniProtKB-SubCell"/>
</dbReference>
<keyword evidence="10 15" id="KW-0067">ATP-binding</keyword>
<dbReference type="InterPro" id="IPR044722">
    <property type="entry name" value="SecA_SF2_C"/>
</dbReference>
<evidence type="ECO:0000256" key="5">
    <source>
        <dbReference type="ARBA" id="ARBA00022490"/>
    </source>
</evidence>
<dbReference type="EC" id="7.4.2.8" evidence="15"/>
<feature type="domain" description="SecA family profile" evidence="20">
    <location>
        <begin position="3"/>
        <end position="615"/>
    </location>
</feature>
<evidence type="ECO:0000259" key="19">
    <source>
        <dbReference type="PROSITE" id="PS51194"/>
    </source>
</evidence>
<feature type="domain" description="Helicase C-terminal" evidence="19">
    <location>
        <begin position="436"/>
        <end position="614"/>
    </location>
</feature>
<evidence type="ECO:0000256" key="2">
    <source>
        <dbReference type="ARBA" id="ARBA00007650"/>
    </source>
</evidence>
<dbReference type="CDD" id="cd17928">
    <property type="entry name" value="DEXDc_SecA"/>
    <property type="match status" value="1"/>
</dbReference>
<keyword evidence="11 15" id="KW-0653">Protein transport</keyword>
<comment type="catalytic activity">
    <reaction evidence="15">
        <text>ATP + H2O + cellular proteinSide 1 = ADP + phosphate + cellular proteinSide 2.</text>
        <dbReference type="EC" id="7.4.2.8"/>
    </reaction>
</comment>
<dbReference type="InterPro" id="IPR036670">
    <property type="entry name" value="SecA_X-link_sf"/>
</dbReference>
<dbReference type="FunFam" id="3.40.50.300:FF:000334">
    <property type="entry name" value="Protein translocase subunit SecA"/>
    <property type="match status" value="1"/>
</dbReference>
<dbReference type="GO" id="GO:0017038">
    <property type="term" value="P:protein import"/>
    <property type="evidence" value="ECO:0007669"/>
    <property type="project" value="InterPro"/>
</dbReference>
<dbReference type="Gene3D" id="1.10.3060.10">
    <property type="entry name" value="Helical scaffold and wing domains of SecA"/>
    <property type="match status" value="1"/>
</dbReference>
<feature type="binding site" evidence="15">
    <location>
        <begin position="105"/>
        <end position="109"/>
    </location>
    <ligand>
        <name>ATP</name>
        <dbReference type="ChEBI" id="CHEBI:30616"/>
    </ligand>
</feature>
<evidence type="ECO:0000256" key="3">
    <source>
        <dbReference type="ARBA" id="ARBA00022448"/>
    </source>
</evidence>
<evidence type="ECO:0000259" key="18">
    <source>
        <dbReference type="PROSITE" id="PS51192"/>
    </source>
</evidence>
<dbReference type="SMART" id="SM00958">
    <property type="entry name" value="SecA_PP_bind"/>
    <property type="match status" value="1"/>
</dbReference>
<dbReference type="SMART" id="SM00957">
    <property type="entry name" value="SecA_DEAD"/>
    <property type="match status" value="1"/>
</dbReference>
<dbReference type="SUPFAM" id="SSF81886">
    <property type="entry name" value="Helical scaffold and wing domains of SecA"/>
    <property type="match status" value="1"/>
</dbReference>
<dbReference type="InterPro" id="IPR004027">
    <property type="entry name" value="SEC_C_motif"/>
</dbReference>
<evidence type="ECO:0000256" key="15">
    <source>
        <dbReference type="HAMAP-Rule" id="MF_01382"/>
    </source>
</evidence>
<dbReference type="RefSeq" id="WP_129472250.1">
    <property type="nucleotide sequence ID" value="NZ_SAWZ01000010.1"/>
</dbReference>
<evidence type="ECO:0000256" key="1">
    <source>
        <dbReference type="ARBA" id="ARBA00001947"/>
    </source>
</evidence>
<dbReference type="GO" id="GO:0046872">
    <property type="term" value="F:metal ion binding"/>
    <property type="evidence" value="ECO:0007669"/>
    <property type="project" value="UniProtKB-KW"/>
</dbReference>
<dbReference type="Pfam" id="PF21090">
    <property type="entry name" value="P-loop_SecA"/>
    <property type="match status" value="1"/>
</dbReference>
<dbReference type="PANTHER" id="PTHR30612:SF0">
    <property type="entry name" value="CHLOROPLAST PROTEIN-TRANSPORTING ATPASE"/>
    <property type="match status" value="1"/>
</dbReference>
<dbReference type="GO" id="GO:0005524">
    <property type="term" value="F:ATP binding"/>
    <property type="evidence" value="ECO:0007669"/>
    <property type="project" value="UniProtKB-UniRule"/>
</dbReference>
<comment type="function">
    <text evidence="15">Part of the Sec protein translocase complex. Interacts with the SecYEG preprotein conducting channel. Has a central role in coupling the hydrolysis of ATP to the transfer of proteins into and across the cell membrane, serving both as a receptor for the preprotein-SecB complex and as an ATP-driven molecular motor driving the stepwise translocation of polypeptide chains across the membrane.</text>
</comment>
<feature type="binding site" evidence="15">
    <location>
        <position position="87"/>
    </location>
    <ligand>
        <name>ATP</name>
        <dbReference type="ChEBI" id="CHEBI:30616"/>
    </ligand>
</feature>
<evidence type="ECO:0000313" key="22">
    <source>
        <dbReference type="Proteomes" id="UP000289784"/>
    </source>
</evidence>
<dbReference type="InterPro" id="IPR011115">
    <property type="entry name" value="SecA_DEAD"/>
</dbReference>
<keyword evidence="8 15" id="KW-0547">Nucleotide-binding</keyword>
<comment type="cofactor">
    <cofactor evidence="1">
        <name>Zn(2+)</name>
        <dbReference type="ChEBI" id="CHEBI:29105"/>
    </cofactor>
</comment>
<dbReference type="GO" id="GO:0005829">
    <property type="term" value="C:cytosol"/>
    <property type="evidence" value="ECO:0007669"/>
    <property type="project" value="TreeGrafter"/>
</dbReference>
<dbReference type="InterPro" id="IPR011130">
    <property type="entry name" value="SecA_preprotein_X-link_dom"/>
</dbReference>
<evidence type="ECO:0000256" key="17">
    <source>
        <dbReference type="SAM" id="MobiDB-lite"/>
    </source>
</evidence>
<dbReference type="InterPro" id="IPR000185">
    <property type="entry name" value="SecA"/>
</dbReference>
<dbReference type="NCBIfam" id="NF009538">
    <property type="entry name" value="PRK12904.1"/>
    <property type="match status" value="1"/>
</dbReference>
<dbReference type="EMBL" id="SAWZ01000010">
    <property type="protein sequence ID" value="RXR01432.1"/>
    <property type="molecule type" value="Genomic_DNA"/>
</dbReference>
<keyword evidence="9" id="KW-0862">Zinc</keyword>
<reference evidence="21 22" key="1">
    <citation type="submission" date="2019-01" db="EMBL/GenBank/DDBJ databases">
        <title>Pseudoxanthomonas composti sp. nov., isolated from compost.</title>
        <authorList>
            <person name="Yang G."/>
        </authorList>
    </citation>
    <scope>NUCLEOTIDE SEQUENCE [LARGE SCALE GENOMIC DNA]</scope>
    <source>
        <strain evidence="21 22">GSS15</strain>
    </source>
</reference>
<dbReference type="SUPFAM" id="SSF81767">
    <property type="entry name" value="Pre-protein crosslinking domain of SecA"/>
    <property type="match status" value="1"/>
</dbReference>
<feature type="region of interest" description="Disordered" evidence="17">
    <location>
        <begin position="558"/>
        <end position="578"/>
    </location>
</feature>
<comment type="subunit">
    <text evidence="15">Monomer and homodimer. Part of the essential Sec protein translocation apparatus which comprises SecA, SecYEG and auxiliary proteins SecDF-YajC and YidC.</text>
</comment>
<dbReference type="AlphaFoldDB" id="A0A4Q1JTY5"/>
<dbReference type="FunFam" id="3.40.50.300:FF:000113">
    <property type="entry name" value="Preprotein translocase subunit SecA"/>
    <property type="match status" value="1"/>
</dbReference>
<dbReference type="OrthoDB" id="9805579at2"/>
<evidence type="ECO:0000256" key="7">
    <source>
        <dbReference type="ARBA" id="ARBA00022723"/>
    </source>
</evidence>
<dbReference type="SUPFAM" id="SSF52540">
    <property type="entry name" value="P-loop containing nucleoside triphosphate hydrolases"/>
    <property type="match status" value="2"/>
</dbReference>
<keyword evidence="4 15" id="KW-1003">Cell membrane</keyword>
<evidence type="ECO:0000256" key="9">
    <source>
        <dbReference type="ARBA" id="ARBA00022833"/>
    </source>
</evidence>
<evidence type="ECO:0000313" key="21">
    <source>
        <dbReference type="EMBL" id="RXR01432.1"/>
    </source>
</evidence>
<keyword evidence="22" id="KW-1185">Reference proteome</keyword>
<dbReference type="NCBIfam" id="TIGR00963">
    <property type="entry name" value="secA"/>
    <property type="match status" value="1"/>
</dbReference>
<dbReference type="PROSITE" id="PS51196">
    <property type="entry name" value="SECA_MOTOR_DEAD"/>
    <property type="match status" value="1"/>
</dbReference>
<feature type="domain" description="Helicase ATP-binding" evidence="18">
    <location>
        <begin position="89"/>
        <end position="247"/>
    </location>
</feature>
<keyword evidence="6" id="KW-0997">Cell inner membrane</keyword>
<dbReference type="PROSITE" id="PS51192">
    <property type="entry name" value="HELICASE_ATP_BIND_1"/>
    <property type="match status" value="1"/>
</dbReference>
<accession>A0A4Q1JTY5</accession>
<evidence type="ECO:0000256" key="4">
    <source>
        <dbReference type="ARBA" id="ARBA00022475"/>
    </source>
</evidence>